<dbReference type="OrthoDB" id="3214913at2"/>
<gene>
    <name evidence="3" type="ORF">EWH70_27570</name>
</gene>
<dbReference type="SUPFAM" id="SSF103473">
    <property type="entry name" value="MFS general substrate transporter"/>
    <property type="match status" value="1"/>
</dbReference>
<proteinExistence type="predicted"/>
<protein>
    <recommendedName>
        <fullName evidence="5">DUF2637 domain-containing protein</fullName>
    </recommendedName>
</protein>
<accession>A0A4Q7J0J1</accession>
<feature type="compositionally biased region" description="Basic and acidic residues" evidence="1">
    <location>
        <begin position="40"/>
        <end position="72"/>
    </location>
</feature>
<keyword evidence="4" id="KW-1185">Reference proteome</keyword>
<dbReference type="AlphaFoldDB" id="A0A4Q7J0J1"/>
<feature type="transmembrane region" description="Helical" evidence="2">
    <location>
        <begin position="192"/>
        <end position="213"/>
    </location>
</feature>
<feature type="compositionally biased region" description="Basic residues" evidence="1">
    <location>
        <begin position="367"/>
        <end position="381"/>
    </location>
</feature>
<evidence type="ECO:0000313" key="3">
    <source>
        <dbReference type="EMBL" id="RZQ60861.1"/>
    </source>
</evidence>
<name>A0A4Q7J0J1_9PSEU</name>
<evidence type="ECO:0000256" key="2">
    <source>
        <dbReference type="SAM" id="Phobius"/>
    </source>
</evidence>
<feature type="transmembrane region" description="Helical" evidence="2">
    <location>
        <begin position="152"/>
        <end position="172"/>
    </location>
</feature>
<feature type="compositionally biased region" description="Basic and acidic residues" evidence="1">
    <location>
        <begin position="382"/>
        <end position="392"/>
    </location>
</feature>
<evidence type="ECO:0008006" key="5">
    <source>
        <dbReference type="Google" id="ProtNLM"/>
    </source>
</evidence>
<keyword evidence="2" id="KW-0812">Transmembrane</keyword>
<keyword evidence="2" id="KW-0472">Membrane</keyword>
<organism evidence="3 4">
    <name type="scientific">Amycolatopsis suaedae</name>
    <dbReference type="NCBI Taxonomy" id="2510978"/>
    <lineage>
        <taxon>Bacteria</taxon>
        <taxon>Bacillati</taxon>
        <taxon>Actinomycetota</taxon>
        <taxon>Actinomycetes</taxon>
        <taxon>Pseudonocardiales</taxon>
        <taxon>Pseudonocardiaceae</taxon>
        <taxon>Amycolatopsis</taxon>
    </lineage>
</organism>
<sequence>MSDYFERRRADADAKARRRREDEAAALANRLQAEAARAQLAREAKEAEREQARKDFLTRSEARQTRQDRRAGRWQARRDAVRTWVREHVLELMIYGLAVASAVMAIPSMAAFGTQVYGQAVGAGLFVLSELGMWAFAIGVTWTRRHRPGAPVWAYQLGTWVFAAVAFALNFAHGLAPGPPAVPGGAPVPGSVVHGLVMGAVSVAGVIAHQLLIAAPRRTPAERAAARQAAATARRVARAQRAALRTAVAEIDPDGTARLVFRPGRYRVRRFGRDLAEAAVPGLPVEPVTAVADSIAEQATAWLQTEPGRAVDGTPGRGPAGGRGEDGDAAGGDRAPVGPGPAPVSGGGAADPSTGSDQREPTPAKPRASRARKSRPTRPVRRSVEQLRREFADAIASGAADPNGGPMDPTSAQSIARTLRCGDHPARRLRREYESSKED</sequence>
<dbReference type="InterPro" id="IPR036259">
    <property type="entry name" value="MFS_trans_sf"/>
</dbReference>
<dbReference type="Proteomes" id="UP000292003">
    <property type="component" value="Unassembled WGS sequence"/>
</dbReference>
<feature type="region of interest" description="Disordered" evidence="1">
    <location>
        <begin position="1"/>
        <end position="21"/>
    </location>
</feature>
<feature type="transmembrane region" description="Helical" evidence="2">
    <location>
        <begin position="116"/>
        <end position="140"/>
    </location>
</feature>
<evidence type="ECO:0000313" key="4">
    <source>
        <dbReference type="Proteomes" id="UP000292003"/>
    </source>
</evidence>
<dbReference type="RefSeq" id="WP_130478434.1">
    <property type="nucleotide sequence ID" value="NZ_SFCC01000015.1"/>
</dbReference>
<reference evidence="3 4" key="1">
    <citation type="submission" date="2019-02" db="EMBL/GenBank/DDBJ databases">
        <title>Draft genome sequence of Amycolatopsis sp. 8-3EHSu isolated from roots of Suaeda maritima.</title>
        <authorList>
            <person name="Duangmal K."/>
            <person name="Chantavorakit T."/>
        </authorList>
    </citation>
    <scope>NUCLEOTIDE SEQUENCE [LARGE SCALE GENOMIC DNA]</scope>
    <source>
        <strain evidence="3 4">8-3EHSu</strain>
    </source>
</reference>
<keyword evidence="2" id="KW-1133">Transmembrane helix</keyword>
<evidence type="ECO:0000256" key="1">
    <source>
        <dbReference type="SAM" id="MobiDB-lite"/>
    </source>
</evidence>
<feature type="region of interest" description="Disordered" evidence="1">
    <location>
        <begin position="39"/>
        <end position="72"/>
    </location>
</feature>
<comment type="caution">
    <text evidence="3">The sequence shown here is derived from an EMBL/GenBank/DDBJ whole genome shotgun (WGS) entry which is preliminary data.</text>
</comment>
<dbReference type="EMBL" id="SFCC01000015">
    <property type="protein sequence ID" value="RZQ60861.1"/>
    <property type="molecule type" value="Genomic_DNA"/>
</dbReference>
<feature type="region of interest" description="Disordered" evidence="1">
    <location>
        <begin position="302"/>
        <end position="439"/>
    </location>
</feature>
<feature type="compositionally biased region" description="Basic and acidic residues" evidence="1">
    <location>
        <begin position="420"/>
        <end position="439"/>
    </location>
</feature>
<feature type="transmembrane region" description="Helical" evidence="2">
    <location>
        <begin position="92"/>
        <end position="110"/>
    </location>
</feature>